<organism evidence="2 3">
    <name type="scientific">Rhododendron griersonianum</name>
    <dbReference type="NCBI Taxonomy" id="479676"/>
    <lineage>
        <taxon>Eukaryota</taxon>
        <taxon>Viridiplantae</taxon>
        <taxon>Streptophyta</taxon>
        <taxon>Embryophyta</taxon>
        <taxon>Tracheophyta</taxon>
        <taxon>Spermatophyta</taxon>
        <taxon>Magnoliopsida</taxon>
        <taxon>eudicotyledons</taxon>
        <taxon>Gunneridae</taxon>
        <taxon>Pentapetalae</taxon>
        <taxon>asterids</taxon>
        <taxon>Ericales</taxon>
        <taxon>Ericaceae</taxon>
        <taxon>Ericoideae</taxon>
        <taxon>Rhodoreae</taxon>
        <taxon>Rhododendron</taxon>
    </lineage>
</organism>
<comment type="caution">
    <text evidence="2">The sequence shown here is derived from an EMBL/GenBank/DDBJ whole genome shotgun (WGS) entry which is preliminary data.</text>
</comment>
<dbReference type="EMBL" id="JACTNZ010000009">
    <property type="protein sequence ID" value="KAG5530654.1"/>
    <property type="molecule type" value="Genomic_DNA"/>
</dbReference>
<dbReference type="EMBL" id="JACTNZ010000009">
    <property type="protein sequence ID" value="KAG5530655.1"/>
    <property type="molecule type" value="Genomic_DNA"/>
</dbReference>
<evidence type="ECO:0000313" key="2">
    <source>
        <dbReference type="EMBL" id="KAG5530654.1"/>
    </source>
</evidence>
<dbReference type="EMBL" id="JACTNZ010000009">
    <property type="protein sequence ID" value="KAG5530653.1"/>
    <property type="molecule type" value="Genomic_DNA"/>
</dbReference>
<sequence length="158" mass="17792">MPNHSRNMSSSISVPVFYQFQCLDASFYYPILSPLKRVASGKSIKDLQRIRFLSFTVLSFNYLVSLMCFTGLQVLWTGGCDMEIGGLNSDKSGIACSFRPGVRGIRWALEEVDAEPIGRLFWTVVGPVPTLDACFVLCFDFSCIFRPSSYKWAILVQF</sequence>
<dbReference type="AlphaFoldDB" id="A0AAV6IU60"/>
<protein>
    <submittedName>
        <fullName evidence="2">Uncharacterized protein</fullName>
    </submittedName>
</protein>
<evidence type="ECO:0000313" key="3">
    <source>
        <dbReference type="Proteomes" id="UP000823749"/>
    </source>
</evidence>
<dbReference type="Proteomes" id="UP000823749">
    <property type="component" value="Chromosome 9"/>
</dbReference>
<feature type="transmembrane region" description="Helical" evidence="1">
    <location>
        <begin position="52"/>
        <end position="76"/>
    </location>
</feature>
<keyword evidence="1" id="KW-0812">Transmembrane</keyword>
<keyword evidence="1" id="KW-0472">Membrane</keyword>
<accession>A0AAV6IU60</accession>
<reference evidence="2" key="1">
    <citation type="submission" date="2020-08" db="EMBL/GenBank/DDBJ databases">
        <title>Plant Genome Project.</title>
        <authorList>
            <person name="Zhang R.-G."/>
        </authorList>
    </citation>
    <scope>NUCLEOTIDE SEQUENCE</scope>
    <source>
        <strain evidence="2">WSP0</strain>
        <tissue evidence="2">Leaf</tissue>
    </source>
</reference>
<proteinExistence type="predicted"/>
<keyword evidence="3" id="KW-1185">Reference proteome</keyword>
<name>A0AAV6IU60_9ERIC</name>
<evidence type="ECO:0000256" key="1">
    <source>
        <dbReference type="SAM" id="Phobius"/>
    </source>
</evidence>
<gene>
    <name evidence="2" type="ORF">RHGRI_025575</name>
</gene>
<keyword evidence="1" id="KW-1133">Transmembrane helix</keyword>